<comment type="caution">
    <text evidence="1">The sequence shown here is derived from an EMBL/GenBank/DDBJ whole genome shotgun (WGS) entry which is preliminary data.</text>
</comment>
<dbReference type="EMBL" id="NRRU01000001">
    <property type="protein sequence ID" value="MBK1711279.1"/>
    <property type="molecule type" value="Genomic_DNA"/>
</dbReference>
<dbReference type="SUPFAM" id="SSF56731">
    <property type="entry name" value="DNA primase core"/>
    <property type="match status" value="1"/>
</dbReference>
<dbReference type="CDD" id="cd01029">
    <property type="entry name" value="TOPRIM_primases"/>
    <property type="match status" value="1"/>
</dbReference>
<proteinExistence type="predicted"/>
<organism evidence="1 2">
    <name type="scientific">Rubrivivax gelatinosus</name>
    <name type="common">Rhodocyclus gelatinosus</name>
    <name type="synonym">Rhodopseudomonas gelatinosa</name>
    <dbReference type="NCBI Taxonomy" id="28068"/>
    <lineage>
        <taxon>Bacteria</taxon>
        <taxon>Pseudomonadati</taxon>
        <taxon>Pseudomonadota</taxon>
        <taxon>Betaproteobacteria</taxon>
        <taxon>Burkholderiales</taxon>
        <taxon>Sphaerotilaceae</taxon>
        <taxon>Rubrivivax</taxon>
    </lineage>
</organism>
<evidence type="ECO:0000313" key="1">
    <source>
        <dbReference type="EMBL" id="MBK1711279.1"/>
    </source>
</evidence>
<evidence type="ECO:0000313" key="2">
    <source>
        <dbReference type="Proteomes" id="UP001041814"/>
    </source>
</evidence>
<reference evidence="1" key="1">
    <citation type="submission" date="2017-08" db="EMBL/GenBank/DDBJ databases">
        <authorList>
            <person name="Imhoff J.F."/>
            <person name="Rahn T."/>
            <person name="Kuenzel S."/>
            <person name="Neulinger S.C."/>
        </authorList>
    </citation>
    <scope>NUCLEOTIDE SEQUENCE</scope>
    <source>
        <strain evidence="1">IM 151</strain>
    </source>
</reference>
<gene>
    <name evidence="1" type="ORF">CKO43_00620</name>
</gene>
<dbReference type="Proteomes" id="UP001041814">
    <property type="component" value="Unassembled WGS sequence"/>
</dbReference>
<dbReference type="Pfam" id="PF13155">
    <property type="entry name" value="Toprim_2"/>
    <property type="match status" value="1"/>
</dbReference>
<protein>
    <submittedName>
        <fullName evidence="1">Bifunctional DNA primase/helicase</fullName>
    </submittedName>
</protein>
<sequence length="905" mass="101327">MSPDLLKSVLRELGEFGFKEEGSGEERWLRKGTCPSCGKRELYTKAEHPWVLRCGRLNNCGYEAHVKELYPGLFSDWTKRARDQAAANPAVPPNPRAAADLYMSEGRGFQLALINGWYSQDTYFDPEADNGRGAGSATVRFAVGADYWQRIIDRPERFGKKKAHFKAGSSYKGRWWQPTGMLPAEGRELWIVEGIFDAIALFHHGIPAVAALSSNNYPDKSLEDLRIAVSARGVELKLVWALDGDAAGRRFTVKHVDLARKAGWVCEAAQIPQTGRGKLDWNDLHQRGRLEAKDLEEYRYHGALLIAESASAKGLLMYRHSGGARTEFDFEFKRRLYWFRLDVEAFNRALQQLEKDDEGKHSEDELREEALKKSHVIRPIANCYPVPLYFQENKLTDESWYYFRVEFPHDAAPVKNTFSAAQLSAAAEFKKRLLGIAPGAVFTGSSQMLERMMERQLYAIKRVETVDFIGYSATHGAYVLGDVAVQGGQVHEINAEDFFDLGNKLALKSLNQSVALSINRDAQAYRADWLGLLWRCFGAKGLAALTFWFGALFAEQIRGSQKSYPFLEVVGEAGAGKSTLIEFLWKLVGRRDYEGFDPSKSSLAARARNFAQVSNLPVVLIESDRERTGDNPHVKSFDWDELKTCFNGRSVRARGMATGGNETYEPPFRGAIVISQNNEVQASDAILQRIVHLDFDRKGQTPATREAAITLESMPVEQVSGFVLRAAMREAQVLSTVAERTPVHEAHLQGLVKSTRIAKNHAQIKALADALRLVAPISEEQLAALHAQIDTMAVERQAAISADHPMVAGFWEVFEYLENFQALNHARDDDVIAVNLNHLYEVAREHGQTLPLLGDLKKVLKTSRSRLYLDSKNVNSGIRARGENVAAVLFCHRFLKPGVKPTGKH</sequence>
<keyword evidence="2" id="KW-1185">Reference proteome</keyword>
<dbReference type="Gene3D" id="3.40.1360.10">
    <property type="match status" value="1"/>
</dbReference>
<dbReference type="RefSeq" id="WP_200377500.1">
    <property type="nucleotide sequence ID" value="NZ_NRRU01000001.1"/>
</dbReference>
<reference evidence="1" key="2">
    <citation type="journal article" date="2020" name="Microorganisms">
        <title>Osmotic Adaptation and Compatible Solute Biosynthesis of Phototrophic Bacteria as Revealed from Genome Analyses.</title>
        <authorList>
            <person name="Imhoff J.F."/>
            <person name="Rahn T."/>
            <person name="Kunzel S."/>
            <person name="Keller A."/>
            <person name="Neulinger S.C."/>
        </authorList>
    </citation>
    <scope>NUCLEOTIDE SEQUENCE</scope>
    <source>
        <strain evidence="1">IM 151</strain>
    </source>
</reference>
<accession>A0ABS1DMT7</accession>
<name>A0ABS1DMT7_RUBGE</name>
<dbReference type="InterPro" id="IPR034154">
    <property type="entry name" value="TOPRIM_DnaG/twinkle"/>
</dbReference>